<evidence type="ECO:0000256" key="3">
    <source>
        <dbReference type="ARBA" id="ARBA00022496"/>
    </source>
</evidence>
<dbReference type="InterPro" id="IPR050093">
    <property type="entry name" value="ABC_SmlMolc_Importer"/>
</dbReference>
<keyword evidence="7" id="KW-0406">Ion transport</keyword>
<evidence type="ECO:0000256" key="8">
    <source>
        <dbReference type="ARBA" id="ARBA00023136"/>
    </source>
</evidence>
<dbReference type="InterPro" id="IPR015853">
    <property type="entry name" value="ABC_transpr_FbpC"/>
</dbReference>
<evidence type="ECO:0000256" key="2">
    <source>
        <dbReference type="ARBA" id="ARBA00022475"/>
    </source>
</evidence>
<dbReference type="RefSeq" id="WP_132458582.1">
    <property type="nucleotide sequence ID" value="NZ_JAWIZJ010000014.1"/>
</dbReference>
<dbReference type="Proteomes" id="UP000295433">
    <property type="component" value="Unassembled WGS sequence"/>
</dbReference>
<keyword evidence="2" id="KW-1003">Cell membrane</keyword>
<sequence>MAASIDILSVQAVSCTLQQSTVLEDITFSVRSDEAICLLGRNGSGKTTLLQAIAGLLPISQGKILLSGEPLSGPQGSVLPERRQIGLIFQDYALFPHLTVEGNMAFGLYGRPESEVKQICADMQALLQLDEVASRYPHELSNEQQQRLAIARALACAPKLLLLDEPFPGLDSQTRYRLIAELRQILKQRHIAAIFATHSREDAFACADHLVLLHEGKIMQQGYPSELYHHPNSRFVADFMGSTNYLPVKILSDRQWQSVLGDHHATHSLNQPIDSPCDWMVRPLDVALALDPDGLATIEDRLFMGSSNLYRVKLGELMLLVQTGNWFEPGQQVRLSIKTDPPVLYPALPVVNSTVEDPEKK</sequence>
<keyword evidence="11" id="KW-1185">Reference proteome</keyword>
<dbReference type="GO" id="GO:0016020">
    <property type="term" value="C:membrane"/>
    <property type="evidence" value="ECO:0007669"/>
    <property type="project" value="InterPro"/>
</dbReference>
<evidence type="ECO:0000256" key="7">
    <source>
        <dbReference type="ARBA" id="ARBA00023065"/>
    </source>
</evidence>
<reference evidence="10 11" key="1">
    <citation type="submission" date="2019-03" db="EMBL/GenBank/DDBJ databases">
        <title>Genomic Encyclopedia of Type Strains, Phase IV (KMG-IV): sequencing the most valuable type-strain genomes for metagenomic binning, comparative biology and taxonomic classification.</title>
        <authorList>
            <person name="Goeker M."/>
        </authorList>
    </citation>
    <scope>NUCLEOTIDE SEQUENCE [LARGE SCALE GENOMIC DNA]</scope>
    <source>
        <strain evidence="10 11">DSM 16730</strain>
    </source>
</reference>
<dbReference type="Pfam" id="PF00005">
    <property type="entry name" value="ABC_tran"/>
    <property type="match status" value="1"/>
</dbReference>
<dbReference type="PANTHER" id="PTHR42781">
    <property type="entry name" value="SPERMIDINE/PUTRESCINE IMPORT ATP-BINDING PROTEIN POTA"/>
    <property type="match status" value="1"/>
</dbReference>
<dbReference type="OrthoDB" id="9802264at2"/>
<evidence type="ECO:0000256" key="1">
    <source>
        <dbReference type="ARBA" id="ARBA00022448"/>
    </source>
</evidence>
<evidence type="ECO:0000256" key="6">
    <source>
        <dbReference type="ARBA" id="ARBA00023004"/>
    </source>
</evidence>
<dbReference type="Gene3D" id="2.40.50.100">
    <property type="match status" value="1"/>
</dbReference>
<dbReference type="AlphaFoldDB" id="A0A4R3VHQ0"/>
<dbReference type="EMBL" id="SMBY01000014">
    <property type="protein sequence ID" value="TCV03623.1"/>
    <property type="molecule type" value="Genomic_DNA"/>
</dbReference>
<keyword evidence="5 10" id="KW-0067">ATP-binding</keyword>
<dbReference type="PROSITE" id="PS50893">
    <property type="entry name" value="ABC_TRANSPORTER_2"/>
    <property type="match status" value="1"/>
</dbReference>
<evidence type="ECO:0000259" key="9">
    <source>
        <dbReference type="PROSITE" id="PS50893"/>
    </source>
</evidence>
<dbReference type="SUPFAM" id="SSF50331">
    <property type="entry name" value="MOP-like"/>
    <property type="match status" value="1"/>
</dbReference>
<evidence type="ECO:0000313" key="11">
    <source>
        <dbReference type="Proteomes" id="UP000295433"/>
    </source>
</evidence>
<name>A0A4R3VHQ0_9GAMM</name>
<keyword evidence="4" id="KW-0547">Nucleotide-binding</keyword>
<dbReference type="InterPro" id="IPR003593">
    <property type="entry name" value="AAA+_ATPase"/>
</dbReference>
<dbReference type="InterPro" id="IPR027417">
    <property type="entry name" value="P-loop_NTPase"/>
</dbReference>
<gene>
    <name evidence="10" type="ORF">EDC54_11418</name>
</gene>
<feature type="domain" description="ABC transporter" evidence="9">
    <location>
        <begin position="8"/>
        <end position="240"/>
    </location>
</feature>
<dbReference type="SMART" id="SM00382">
    <property type="entry name" value="AAA"/>
    <property type="match status" value="1"/>
</dbReference>
<evidence type="ECO:0000256" key="4">
    <source>
        <dbReference type="ARBA" id="ARBA00022741"/>
    </source>
</evidence>
<evidence type="ECO:0000256" key="5">
    <source>
        <dbReference type="ARBA" id="ARBA00022840"/>
    </source>
</evidence>
<protein>
    <submittedName>
        <fullName evidence="10">Iron(III) transport system ATP-binding protein</fullName>
    </submittedName>
</protein>
<dbReference type="InterPro" id="IPR003439">
    <property type="entry name" value="ABC_transporter-like_ATP-bd"/>
</dbReference>
<dbReference type="GO" id="GO:0015408">
    <property type="term" value="F:ABC-type ferric iron transporter activity"/>
    <property type="evidence" value="ECO:0007669"/>
    <property type="project" value="InterPro"/>
</dbReference>
<keyword evidence="6" id="KW-0408">Iron</keyword>
<accession>A0A4R3VHQ0</accession>
<dbReference type="CDD" id="cd03259">
    <property type="entry name" value="ABC_Carb_Solutes_like"/>
    <property type="match status" value="1"/>
</dbReference>
<dbReference type="Gene3D" id="3.40.50.300">
    <property type="entry name" value="P-loop containing nucleotide triphosphate hydrolases"/>
    <property type="match status" value="1"/>
</dbReference>
<dbReference type="GO" id="GO:0016887">
    <property type="term" value="F:ATP hydrolysis activity"/>
    <property type="evidence" value="ECO:0007669"/>
    <property type="project" value="InterPro"/>
</dbReference>
<proteinExistence type="predicted"/>
<dbReference type="SUPFAM" id="SSF52540">
    <property type="entry name" value="P-loop containing nucleoside triphosphate hydrolases"/>
    <property type="match status" value="1"/>
</dbReference>
<keyword evidence="3" id="KW-0410">Iron transport</keyword>
<keyword evidence="8" id="KW-0472">Membrane</keyword>
<comment type="caution">
    <text evidence="10">The sequence shown here is derived from an EMBL/GenBank/DDBJ whole genome shotgun (WGS) entry which is preliminary data.</text>
</comment>
<keyword evidence="1" id="KW-0813">Transport</keyword>
<evidence type="ECO:0000313" key="10">
    <source>
        <dbReference type="EMBL" id="TCV03623.1"/>
    </source>
</evidence>
<dbReference type="GO" id="GO:0005524">
    <property type="term" value="F:ATP binding"/>
    <property type="evidence" value="ECO:0007669"/>
    <property type="project" value="UniProtKB-KW"/>
</dbReference>
<organism evidence="10 11">
    <name type="scientific">Samsonia erythrinae</name>
    <dbReference type="NCBI Taxonomy" id="160434"/>
    <lineage>
        <taxon>Bacteria</taxon>
        <taxon>Pseudomonadati</taxon>
        <taxon>Pseudomonadota</taxon>
        <taxon>Gammaproteobacteria</taxon>
        <taxon>Enterobacterales</taxon>
        <taxon>Pectobacteriaceae</taxon>
        <taxon>Samsonia</taxon>
    </lineage>
</organism>
<dbReference type="PANTHER" id="PTHR42781:SF4">
    <property type="entry name" value="SPERMIDINE_PUTRESCINE IMPORT ATP-BINDING PROTEIN POTA"/>
    <property type="match status" value="1"/>
</dbReference>
<dbReference type="InterPro" id="IPR008995">
    <property type="entry name" value="Mo/tungstate-bd_C_term_dom"/>
</dbReference>